<dbReference type="PANTHER" id="PTHR31668">
    <property type="entry name" value="GLUCOSE TRANSPORT TRANSCRIPTION REGULATOR RGT1-RELATED-RELATED"/>
    <property type="match status" value="1"/>
</dbReference>
<evidence type="ECO:0000313" key="5">
    <source>
        <dbReference type="Proteomes" id="UP001174936"/>
    </source>
</evidence>
<comment type="caution">
    <text evidence="4">The sequence shown here is derived from an EMBL/GenBank/DDBJ whole genome shotgun (WGS) entry which is preliminary data.</text>
</comment>
<feature type="region of interest" description="Disordered" evidence="2">
    <location>
        <begin position="1"/>
        <end position="27"/>
    </location>
</feature>
<accession>A0AA40CVY8</accession>
<evidence type="ECO:0000313" key="4">
    <source>
        <dbReference type="EMBL" id="KAK0652672.1"/>
    </source>
</evidence>
<evidence type="ECO:0000259" key="3">
    <source>
        <dbReference type="PROSITE" id="PS50048"/>
    </source>
</evidence>
<dbReference type="GO" id="GO:0008270">
    <property type="term" value="F:zinc ion binding"/>
    <property type="evidence" value="ECO:0007669"/>
    <property type="project" value="InterPro"/>
</dbReference>
<sequence length="486" mass="52379">MQTHHTSSPTTMGGDGAPTPGVSSRRSACDRCRVQKLRCLRSDTDSRCGRCATADSQCVTSPIYRMRNYSATNKHGDATESTSQKRRRVAQVPRDEAENLALATTTPRSGNETSIASPADFDWLLNVPLGATPSTEPANSPGFTILTWDSTVYPGATPLAAPTPISQTISWPQYDDDTLGTPSFGNFGSLGLEAPGSSVGDEKVHHYIEELSRINLDLASQMRRMVQGPMPMTLKTLIVPDTGRPSPSGDITTPVEDIITTTRQYLDVLGLIAGSPKATAHPNAPSTAVSPWDPEPRFGVESMLSEASSSISTSPAVSGDDKFAPTTPSSGVTASRSSLDSSTLLLVLVCYIHVLKLYVALFAHIREYLQLVSESEDRTIHPLPRLAGFDNFPLQSGNLQANIVIQLLTNMLERIESLLGLPRELCIGTRECAGDSLLRREGILALAESLIRREDTGRPEDGKGGVGSLQRDVRKAKELLRSRIAL</sequence>
<feature type="region of interest" description="Disordered" evidence="2">
    <location>
        <begin position="309"/>
        <end position="336"/>
    </location>
</feature>
<feature type="compositionally biased region" description="Polar residues" evidence="2">
    <location>
        <begin position="1"/>
        <end position="11"/>
    </location>
</feature>
<keyword evidence="5" id="KW-1185">Reference proteome</keyword>
<dbReference type="SMART" id="SM00066">
    <property type="entry name" value="GAL4"/>
    <property type="match status" value="1"/>
</dbReference>
<evidence type="ECO:0000256" key="2">
    <source>
        <dbReference type="SAM" id="MobiDB-lite"/>
    </source>
</evidence>
<feature type="compositionally biased region" description="Low complexity" evidence="2">
    <location>
        <begin position="309"/>
        <end position="318"/>
    </location>
</feature>
<dbReference type="PROSITE" id="PS50048">
    <property type="entry name" value="ZN2_CY6_FUNGAL_2"/>
    <property type="match status" value="1"/>
</dbReference>
<dbReference type="GO" id="GO:0000981">
    <property type="term" value="F:DNA-binding transcription factor activity, RNA polymerase II-specific"/>
    <property type="evidence" value="ECO:0007669"/>
    <property type="project" value="InterPro"/>
</dbReference>
<dbReference type="CDD" id="cd00067">
    <property type="entry name" value="GAL4"/>
    <property type="match status" value="1"/>
</dbReference>
<dbReference type="InterPro" id="IPR036864">
    <property type="entry name" value="Zn2-C6_fun-type_DNA-bd_sf"/>
</dbReference>
<dbReference type="InterPro" id="IPR050797">
    <property type="entry name" value="Carb_Metab_Trans_Reg"/>
</dbReference>
<dbReference type="EMBL" id="JAULSV010000002">
    <property type="protein sequence ID" value="KAK0652672.1"/>
    <property type="molecule type" value="Genomic_DNA"/>
</dbReference>
<feature type="compositionally biased region" description="Polar residues" evidence="2">
    <location>
        <begin position="102"/>
        <end position="115"/>
    </location>
</feature>
<dbReference type="AlphaFoldDB" id="A0AA40CVY8"/>
<evidence type="ECO:0000256" key="1">
    <source>
        <dbReference type="ARBA" id="ARBA00023242"/>
    </source>
</evidence>
<dbReference type="SUPFAM" id="SSF57701">
    <property type="entry name" value="Zn2/Cys6 DNA-binding domain"/>
    <property type="match status" value="1"/>
</dbReference>
<proteinExistence type="predicted"/>
<reference evidence="4" key="1">
    <citation type="submission" date="2023-06" db="EMBL/GenBank/DDBJ databases">
        <title>Genome-scale phylogeny and comparative genomics of the fungal order Sordariales.</title>
        <authorList>
            <consortium name="Lawrence Berkeley National Laboratory"/>
            <person name="Hensen N."/>
            <person name="Bonometti L."/>
            <person name="Westerberg I."/>
            <person name="Brannstrom I.O."/>
            <person name="Guillou S."/>
            <person name="Cros-Aarteil S."/>
            <person name="Calhoun S."/>
            <person name="Haridas S."/>
            <person name="Kuo A."/>
            <person name="Mondo S."/>
            <person name="Pangilinan J."/>
            <person name="Riley R."/>
            <person name="Labutti K."/>
            <person name="Andreopoulos B."/>
            <person name="Lipzen A."/>
            <person name="Chen C."/>
            <person name="Yanf M."/>
            <person name="Daum C."/>
            <person name="Ng V."/>
            <person name="Clum A."/>
            <person name="Steindorff A."/>
            <person name="Ohm R."/>
            <person name="Martin F."/>
            <person name="Silar P."/>
            <person name="Natvig D."/>
            <person name="Lalanne C."/>
            <person name="Gautier V."/>
            <person name="Ament-Velasquez S.L."/>
            <person name="Kruys A."/>
            <person name="Hutchinson M.I."/>
            <person name="Powell A.J."/>
            <person name="Barry K."/>
            <person name="Miller A.N."/>
            <person name="Grigoriev I.V."/>
            <person name="Debuchy R."/>
            <person name="Gladieux P."/>
            <person name="Thoren M.H."/>
            <person name="Johannesson H."/>
        </authorList>
    </citation>
    <scope>NUCLEOTIDE SEQUENCE</scope>
    <source>
        <strain evidence="4">SMH2532-1</strain>
    </source>
</reference>
<organism evidence="4 5">
    <name type="scientific">Cercophora newfieldiana</name>
    <dbReference type="NCBI Taxonomy" id="92897"/>
    <lineage>
        <taxon>Eukaryota</taxon>
        <taxon>Fungi</taxon>
        <taxon>Dikarya</taxon>
        <taxon>Ascomycota</taxon>
        <taxon>Pezizomycotina</taxon>
        <taxon>Sordariomycetes</taxon>
        <taxon>Sordariomycetidae</taxon>
        <taxon>Sordariales</taxon>
        <taxon>Lasiosphaeriaceae</taxon>
        <taxon>Cercophora</taxon>
    </lineage>
</organism>
<feature type="domain" description="Zn(2)-C6 fungal-type" evidence="3">
    <location>
        <begin position="28"/>
        <end position="60"/>
    </location>
</feature>
<gene>
    <name evidence="4" type="ORF">B0T16DRAFT_406620</name>
</gene>
<protein>
    <recommendedName>
        <fullName evidence="3">Zn(2)-C6 fungal-type domain-containing protein</fullName>
    </recommendedName>
</protein>
<dbReference type="InterPro" id="IPR001138">
    <property type="entry name" value="Zn2Cys6_DnaBD"/>
</dbReference>
<feature type="region of interest" description="Disordered" evidence="2">
    <location>
        <begin position="69"/>
        <end position="115"/>
    </location>
</feature>
<dbReference type="Gene3D" id="4.10.240.10">
    <property type="entry name" value="Zn(2)-C6 fungal-type DNA-binding domain"/>
    <property type="match status" value="1"/>
</dbReference>
<dbReference type="PROSITE" id="PS00463">
    <property type="entry name" value="ZN2_CY6_FUNGAL_1"/>
    <property type="match status" value="1"/>
</dbReference>
<dbReference type="Proteomes" id="UP001174936">
    <property type="component" value="Unassembled WGS sequence"/>
</dbReference>
<keyword evidence="1" id="KW-0539">Nucleus</keyword>
<name>A0AA40CVY8_9PEZI</name>